<comment type="caution">
    <text evidence="1">The sequence shown here is derived from an EMBL/GenBank/DDBJ whole genome shotgun (WGS) entry which is preliminary data.</text>
</comment>
<sequence length="154" mass="17477">MKKKLLQVLFWTTILGAGAIAYSRELEGMIEVIHQQQEILKRLDRIEERLGALGAKHQVTLTAYSARPEETDNTPWETACLTRPTPGTVAVSRDLEARGWTCGKRVWVAGYGLLVVNDRMHKRKRNQLDLFFESTERALVFGIQPGRQAALLEM</sequence>
<dbReference type="EMBL" id="MFNF01000063">
    <property type="protein sequence ID" value="OGG98982.1"/>
    <property type="molecule type" value="Genomic_DNA"/>
</dbReference>
<protein>
    <recommendedName>
        <fullName evidence="3">3D domain-containing protein</fullName>
    </recommendedName>
</protein>
<reference evidence="1 2" key="1">
    <citation type="journal article" date="2016" name="Nat. Commun.">
        <title>Thousands of microbial genomes shed light on interconnected biogeochemical processes in an aquifer system.</title>
        <authorList>
            <person name="Anantharaman K."/>
            <person name="Brown C.T."/>
            <person name="Hug L.A."/>
            <person name="Sharon I."/>
            <person name="Castelle C.J."/>
            <person name="Probst A.J."/>
            <person name="Thomas B.C."/>
            <person name="Singh A."/>
            <person name="Wilkins M.J."/>
            <person name="Karaoz U."/>
            <person name="Brodie E.L."/>
            <person name="Williams K.H."/>
            <person name="Hubbard S.S."/>
            <person name="Banfield J.F."/>
        </authorList>
    </citation>
    <scope>NUCLEOTIDE SEQUENCE [LARGE SCALE GENOMIC DNA]</scope>
</reference>
<dbReference type="CDD" id="cd22784">
    <property type="entry name" value="DPBB_MltA_YuiC-like"/>
    <property type="match status" value="1"/>
</dbReference>
<organism evidence="1 2">
    <name type="scientific">Candidatus Lambdaproteobacteria bacterium RIFOXYD2_FULL_56_26</name>
    <dbReference type="NCBI Taxonomy" id="1817773"/>
    <lineage>
        <taxon>Bacteria</taxon>
        <taxon>Pseudomonadati</taxon>
        <taxon>Pseudomonadota</taxon>
        <taxon>Candidatus Lambdaproteobacteria</taxon>
    </lineage>
</organism>
<dbReference type="Proteomes" id="UP000177583">
    <property type="component" value="Unassembled WGS sequence"/>
</dbReference>
<evidence type="ECO:0008006" key="3">
    <source>
        <dbReference type="Google" id="ProtNLM"/>
    </source>
</evidence>
<dbReference type="AlphaFoldDB" id="A0A1F6GLK0"/>
<gene>
    <name evidence="1" type="ORF">A2557_00580</name>
</gene>
<evidence type="ECO:0000313" key="2">
    <source>
        <dbReference type="Proteomes" id="UP000177583"/>
    </source>
</evidence>
<proteinExistence type="predicted"/>
<name>A0A1F6GLK0_9PROT</name>
<accession>A0A1F6GLK0</accession>
<evidence type="ECO:0000313" key="1">
    <source>
        <dbReference type="EMBL" id="OGG98982.1"/>
    </source>
</evidence>